<organism evidence="1 2">
    <name type="scientific">Asparagus officinalis</name>
    <name type="common">Garden asparagus</name>
    <dbReference type="NCBI Taxonomy" id="4686"/>
    <lineage>
        <taxon>Eukaryota</taxon>
        <taxon>Viridiplantae</taxon>
        <taxon>Streptophyta</taxon>
        <taxon>Embryophyta</taxon>
        <taxon>Tracheophyta</taxon>
        <taxon>Spermatophyta</taxon>
        <taxon>Magnoliopsida</taxon>
        <taxon>Liliopsida</taxon>
        <taxon>Asparagales</taxon>
        <taxon>Asparagaceae</taxon>
        <taxon>Asparagoideae</taxon>
        <taxon>Asparagus</taxon>
    </lineage>
</organism>
<evidence type="ECO:0000313" key="2">
    <source>
        <dbReference type="Proteomes" id="UP000243459"/>
    </source>
</evidence>
<gene>
    <name evidence="1" type="ORF">A4U43_C04F4420</name>
</gene>
<dbReference type="Proteomes" id="UP000243459">
    <property type="component" value="Chromosome 4"/>
</dbReference>
<dbReference type="AlphaFoldDB" id="A0A5P1F361"/>
<proteinExistence type="predicted"/>
<dbReference type="SUPFAM" id="SSF55874">
    <property type="entry name" value="ATPase domain of HSP90 chaperone/DNA topoisomerase II/histidine kinase"/>
    <property type="match status" value="1"/>
</dbReference>
<dbReference type="InterPro" id="IPR036890">
    <property type="entry name" value="HATPase_C_sf"/>
</dbReference>
<evidence type="ECO:0008006" key="3">
    <source>
        <dbReference type="Google" id="ProtNLM"/>
    </source>
</evidence>
<reference evidence="2" key="1">
    <citation type="journal article" date="2017" name="Nat. Commun.">
        <title>The asparagus genome sheds light on the origin and evolution of a young Y chromosome.</title>
        <authorList>
            <person name="Harkess A."/>
            <person name="Zhou J."/>
            <person name="Xu C."/>
            <person name="Bowers J.E."/>
            <person name="Van der Hulst R."/>
            <person name="Ayyampalayam S."/>
            <person name="Mercati F."/>
            <person name="Riccardi P."/>
            <person name="McKain M.R."/>
            <person name="Kakrana A."/>
            <person name="Tang H."/>
            <person name="Ray J."/>
            <person name="Groenendijk J."/>
            <person name="Arikit S."/>
            <person name="Mathioni S.M."/>
            <person name="Nakano M."/>
            <person name="Shan H."/>
            <person name="Telgmann-Rauber A."/>
            <person name="Kanno A."/>
            <person name="Yue Z."/>
            <person name="Chen H."/>
            <person name="Li W."/>
            <person name="Chen Y."/>
            <person name="Xu X."/>
            <person name="Zhang Y."/>
            <person name="Luo S."/>
            <person name="Chen H."/>
            <person name="Gao J."/>
            <person name="Mao Z."/>
            <person name="Pires J.C."/>
            <person name="Luo M."/>
            <person name="Kudrna D."/>
            <person name="Wing R.A."/>
            <person name="Meyers B.C."/>
            <person name="Yi K."/>
            <person name="Kong H."/>
            <person name="Lavrijsen P."/>
            <person name="Sunseri F."/>
            <person name="Falavigna A."/>
            <person name="Ye Y."/>
            <person name="Leebens-Mack J.H."/>
            <person name="Chen G."/>
        </authorList>
    </citation>
    <scope>NUCLEOTIDE SEQUENCE [LARGE SCALE GENOMIC DNA]</scope>
    <source>
        <strain evidence="2">cv. DH0086</strain>
    </source>
</reference>
<dbReference type="OMA" id="FWFQIRF"/>
<dbReference type="Gene3D" id="3.30.565.10">
    <property type="entry name" value="Histidine kinase-like ATPase, C-terminal domain"/>
    <property type="match status" value="1"/>
</dbReference>
<dbReference type="Pfam" id="PF13589">
    <property type="entry name" value="HATPase_c_3"/>
    <property type="match status" value="1"/>
</dbReference>
<keyword evidence="2" id="KW-1185">Reference proteome</keyword>
<protein>
    <recommendedName>
        <fullName evidence="3">Histidine kinase/HSP90-like ATPase domain-containing protein</fullName>
    </recommendedName>
</protein>
<dbReference type="EMBL" id="CM007384">
    <property type="protein sequence ID" value="ONK71071.1"/>
    <property type="molecule type" value="Genomic_DNA"/>
</dbReference>
<dbReference type="PANTHER" id="PTHR33566">
    <property type="entry name" value="EN/SPM-LIKE TRANSPOSON-RELATED"/>
    <property type="match status" value="1"/>
</dbReference>
<sequence>MAMRRFGEEERLLLFEMESKVGIGMGERLGPGFMSERERSLSRGRAWIYDGEGKVMATKRSSCKRALVEFLDGNDEDADKVYRFQILLPNGANTRLTLHDPGEEMFIHEFVHAIRVEVEKIEKSSQGSRRKIMWNNDIYLEDMHESKMKKKICFSSFKPNKCHILKLHDGGGPSVGTYNNMWDLTPDTDLLQELPAEYTFETALADLIDNSLQAVWSNSPGERRLVSVTLEERKVVIFDSGPGMDGSDENSITKWGKMGSSNHRSSRKIAIGGKAPYLTPFFGMFGYGGPIASMHLGRHAIVSSKTKESKKVYTLHLSREALMKRSADKCIWRADGGIRDPLDEEIQLSPHGSFTKVEIHNLKLRCMETFKLRYWLKDVYFPYIQCDEHLTSKRTTMPIEFQVNHTDLAEIASGEVAVTNLHSCNGPDFVLQLHLTINEGDPTSTSSGSRSCRQANARLKCVYFPIVEGKENIDRILEKLQVDGFPTKEDFEKFSRVSIRRLGRLLPDARWRALPFMEPQNKKGEKGQLLRRCCHRVKCFIDTDAGFSPTPSKTDLAHHDFFTLVLRNIGSKPSGEESATIEIRKDGKPLNLLNLEKEFHDWVFQMHALYDEEAECGEDEPVLVFCPSRKNKLGISADGNGIKYHQSVVRVHKVIRRKGRLWESGQKVKIIKGAVGCSKNNLYATLEYFLLEGFQGDAGGEAHLVCRLVGCPDEKGCLLVVNDGYASLNIRDSRLFPISEIDNGKIQPIDGVAWNYQLEKKQEKAPSWIDILTSEHCSQLNIKGELPLDIPVEAGYDPPDEIVAVIRPSCYNTSTSSKGLDQKFIVKDDLEMSMEVRLVCGGKGSPGGDLVFAQRIKPSLRNGFHGLYIFPLRPRKAKLFCKSGVYIFSFSVVCKDSSCKKRELSVAVKPASSIVEWKLYDKGGPLGDKSVPIRVGSHVSYLSVTCLDQFMNSIPFSSLPIVKIKVSTKDFLLANIDKMKIAVSSNQLFVEITDMLFESSKLDVIRPCYEAALGVYSLEDVLIVEVPCRAMPGPPSSIKMQCSSEVEKHLSPGTVIKEFVLEVLDACGNHIEEGVEIPVQVDGLCFQDYLGSIRKVSDQGNINLSGLLKVTAGYGSRVHVLVSVGGKVIFEKMFRVMKRELRVISKMRRYMAITIHL</sequence>
<evidence type="ECO:0000313" key="1">
    <source>
        <dbReference type="EMBL" id="ONK71071.1"/>
    </source>
</evidence>
<accession>A0A5P1F361</accession>
<name>A0A5P1F361_ASPOF</name>
<dbReference type="Gramene" id="ONK71071">
    <property type="protein sequence ID" value="ONK71071"/>
    <property type="gene ID" value="A4U43_C04F4420"/>
</dbReference>
<dbReference type="PANTHER" id="PTHR33566:SF1">
    <property type="entry name" value="EN_SPM-LIKE TRANSPOSON-RELATED"/>
    <property type="match status" value="1"/>
</dbReference>